<dbReference type="Gene3D" id="2.60.40.3710">
    <property type="match status" value="3"/>
</dbReference>
<sequence>MSRFRSLLSVRGGMIALAILVVVGLAGGGIMLGPQLLRGPQVLIVTPPDGADHANPQSPISIRFDQAVQPASLNAAIQFEPAAPFTVTVDGPVVTIQPTEGLHYGADYRLTITGLTNQFGRAMEQPLTLRFTTQPYVAVERVLPDANAEAIAPNAPLILVFDEMVVPAEQVRAAAEDPRLVANLPHPLQIEPPVEGAGQWLSPTRYSFAPTGGWATATTYTVTVPQQVSADGLARMEQTFSWRFSTKASLLAATRPFDQEQEVAPNRPVEVHLARGVDVASAAANFMLIDVMSNQPVAGTVETQDDRFIFRPSQALNRGGRYQAVLASGVQAASGKPINTEPLSWEFQVIGDLAIAQVIPAADTTEVVTATQQIAVHFNHPVVPVVTPSEQNTLPQPLTISPPVAGVGRWIDTSTYIISPTTFLDPATRYTVSIAAGLNDQTGGTLRDGFSWSFTTVAPLVYGSLPPSGTRFADPNAALSLVFNQPMDMASLNGAVRLLDPNGVSVPGRVAVASKPASVFYQAGQDYNNPMRSGFTVTFTPAAPLTRGQSYTLVVGTEARAVNGGAALGQAYSASFIVAPLPALLESYPPQGNQQVNPNDSLSLTFTTPMDWASVEKNLSILPKPTSVYTGTYDNQIYLYFPLQAESDYTIRVGAAAKDTYGVTLGQDVVLNFRTMAMLPSLTIVGSNSMMTYSSYAPVRVPIQTVNTEQVEYALYRVSRSELAQLIPATQNSEQWNQYSPNAAAQILSNTLAPQGPRNRVNLSLVEVGTLDPGPYLLEVRGANRVERQLMLVSPTTLTIKRSADRLFVWAVDLASGKPTTNLPLQVSSIFYGDNLMKLGEVVDLGATDAEGVLRADFAAASPYDALYVWTAEGTPFAFGSTLWSDGISPWNFSLPGNQEQVVAVGNLSTDRPIYRPGELVHIKGVLRLNDDGRYRVPGSDQQAKLIVSDSDGNQVYSGTLSLSEMGTFDLDLPLSGDALLGSYFMGVELEGEITAYVTYGSFTVAEYRKPVFEITVDAARDDLLVGEALEVTATARYFAGGVLANAPLRWRLLTRPYYFSSETAPDYQFENLDDAYAFYRWFDTERPAAGEMLAEGTATTDAQGRFVLKLPAGTVKDLHSQNLTVDIEVTDIDGQVIAAQGGMTMHAGAFYIGLRPNGYVSQIGQPQTVDLITLDPQGAPVAGRSVEVGIYQREWYSVREQGPDGQFYFTSAYTDTLTQTIPTTTDDKGRSQISFTPREAGSYRIGATGKDDGGRTVQSSAFVWVAGGDAFWGINDNNRVDLIADRTSYKPGDTAKILVTAPYKGSTALLTIEQAQVISHRIITLSGTSELIEVPISAEYAPNVYVSLVLITPAGDGTSADAPAIPDMRMGLVNLPVSTEQQELTITISPDKNEVGPRDRVTYTISTQDYTGQGVPAEVTLALVDKAILSLANDPNPSLRQSFYERRPLGVFTSQSLIALGERVTAALGDAAKGGGGGMSETALVRRDFPDTAYWNAALMTGADGTAQISVTLPDNLTTWRMSARGITSATLVGQTSADIVATRPLLVRASLPRFLTDGDAPTLQAVVQNSTANPLEATVSLGVSGPISLQDPASQTVSVAANGQTLVRWRATVAGTGDVTVRLSVDGGGMQDALETSLPVQRYETPEVTASAGQVLDLTVETLRPPPGDASRGEVSLELAPSLAAGVQGGLEYLQTFPYACTEQAVSAFLPNAVTYRITKELGVENAELRANLSAQISTGMQRIAQLQHLDGGWGWWANDASHPYITAYVIQGLHEAERAGFSVDQNVLNRGMAYLKEFMNTNTGPEPSSMLPDASWLNTRAYILFIMAERGQADRGRSVALYEERAKLDLFGRAYLLMTLQTLGDQDRAQALADELSSAAIMRSTDAHWEEARADYWTMGSDVRTTALMLQALVRTQPESILVPNVVRYLMSLREHGHWASTQETAVTLLALSEYLGQSGELEANYSYRVALNNTSLQEGSVDRSNLNTPIEILVKLTDLAQGSDSQLSIQRQGGAGRLYYTLRMRSFADAASVQPLDQGVSVAREYVLVDSATLSPTGQLTNQANLGDLVQVRIKLNVPEDMPYFMVEDMLPAGLEALDTSLKTSSAAAREPAMAETDGTLPGWWYFGRSEMRDNRVALFATNLPRGSYTYTYLARATTPGIFQVLPTTAMRTYAPEVFGRSAGAEFTVVVP</sequence>
<evidence type="ECO:0000256" key="3">
    <source>
        <dbReference type="SAM" id="Phobius"/>
    </source>
</evidence>
<keyword evidence="3" id="KW-0812">Transmembrane</keyword>
<evidence type="ECO:0000259" key="4">
    <source>
        <dbReference type="SMART" id="SM01359"/>
    </source>
</evidence>
<dbReference type="InterPro" id="IPR008930">
    <property type="entry name" value="Terpenoid_cyclase/PrenylTrfase"/>
</dbReference>
<dbReference type="Gene3D" id="2.20.130.20">
    <property type="match status" value="1"/>
</dbReference>
<dbReference type="InterPro" id="IPR032812">
    <property type="entry name" value="SbsA_Ig"/>
</dbReference>
<reference evidence="6 7" key="1">
    <citation type="journal article" date="2011" name="J. Bacteriol.">
        <title>Draft genome sequence of the anoxygenic filamentous phototrophic bacterium Oscillochloris trichoides subsp. DG-6.</title>
        <authorList>
            <person name="Kuznetsov B.B."/>
            <person name="Ivanovsky R.N."/>
            <person name="Keppen O.I."/>
            <person name="Sukhacheva M.V."/>
            <person name="Bumazhkin B.K."/>
            <person name="Patutina E.O."/>
            <person name="Beletsky A.V."/>
            <person name="Mardanov A.V."/>
            <person name="Baslerov R.V."/>
            <person name="Panteleeva A.N."/>
            <person name="Kolganova T.V."/>
            <person name="Ravin N.V."/>
            <person name="Skryabin K.G."/>
        </authorList>
    </citation>
    <scope>NUCLEOTIDE SEQUENCE [LARGE SCALE GENOMIC DNA]</scope>
    <source>
        <strain evidence="6 7">DG-6</strain>
    </source>
</reference>
<dbReference type="InterPro" id="IPR041246">
    <property type="entry name" value="Bact_MG10"/>
</dbReference>
<dbReference type="Pfam" id="PF07678">
    <property type="entry name" value="TED_complement"/>
    <property type="match status" value="2"/>
</dbReference>
<dbReference type="OrthoDB" id="9767116at2"/>
<evidence type="ECO:0000256" key="1">
    <source>
        <dbReference type="ARBA" id="ARBA00010556"/>
    </source>
</evidence>
<dbReference type="InterPro" id="IPR011625">
    <property type="entry name" value="A2M_N_BRD"/>
</dbReference>
<feature type="domain" description="Alpha-2-macroglobulin" evidence="5">
    <location>
        <begin position="1493"/>
        <end position="1583"/>
    </location>
</feature>
<dbReference type="Pfam" id="PF13205">
    <property type="entry name" value="Big_5"/>
    <property type="match status" value="6"/>
</dbReference>
<accession>E1IHV0</accession>
<dbReference type="InterPro" id="IPR051802">
    <property type="entry name" value="YfhM-like"/>
</dbReference>
<dbReference type="SMART" id="SM01360">
    <property type="entry name" value="A2M"/>
    <property type="match status" value="1"/>
</dbReference>
<dbReference type="Gene3D" id="2.60.40.1930">
    <property type="match status" value="1"/>
</dbReference>
<dbReference type="Proteomes" id="UP000054010">
    <property type="component" value="Unassembled WGS sequence"/>
</dbReference>
<dbReference type="eggNOG" id="COG2373">
    <property type="taxonomic scope" value="Bacteria"/>
</dbReference>
<dbReference type="STRING" id="765420.OSCT_2888"/>
<organism evidence="6 7">
    <name type="scientific">Oscillochloris trichoides DG-6</name>
    <dbReference type="NCBI Taxonomy" id="765420"/>
    <lineage>
        <taxon>Bacteria</taxon>
        <taxon>Bacillati</taxon>
        <taxon>Chloroflexota</taxon>
        <taxon>Chloroflexia</taxon>
        <taxon>Chloroflexales</taxon>
        <taxon>Chloroflexineae</taxon>
        <taxon>Oscillochloridaceae</taxon>
        <taxon>Oscillochloris</taxon>
    </lineage>
</organism>
<keyword evidence="2" id="KW-0732">Signal</keyword>
<dbReference type="Pfam" id="PF17973">
    <property type="entry name" value="bMG10"/>
    <property type="match status" value="1"/>
</dbReference>
<keyword evidence="7" id="KW-1185">Reference proteome</keyword>
<dbReference type="SUPFAM" id="SSF48239">
    <property type="entry name" value="Terpenoid cyclases/Protein prenyltransferases"/>
    <property type="match status" value="1"/>
</dbReference>
<dbReference type="PANTHER" id="PTHR40094">
    <property type="entry name" value="ALPHA-2-MACROGLOBULIN HOMOLOG"/>
    <property type="match status" value="1"/>
</dbReference>
<dbReference type="Pfam" id="PF17962">
    <property type="entry name" value="bMG6"/>
    <property type="match status" value="1"/>
</dbReference>
<dbReference type="InterPro" id="IPR041462">
    <property type="entry name" value="Bact_A2M_MG6"/>
</dbReference>
<dbReference type="Pfam" id="PF00207">
    <property type="entry name" value="A2M"/>
    <property type="match status" value="1"/>
</dbReference>
<feature type="transmembrane region" description="Helical" evidence="3">
    <location>
        <begin position="12"/>
        <end position="32"/>
    </location>
</feature>
<proteinExistence type="inferred from homology"/>
<dbReference type="Gene3D" id="1.50.10.20">
    <property type="match status" value="1"/>
</dbReference>
<evidence type="ECO:0000259" key="5">
    <source>
        <dbReference type="SMART" id="SM01360"/>
    </source>
</evidence>
<evidence type="ECO:0000313" key="6">
    <source>
        <dbReference type="EMBL" id="EFO79225.1"/>
    </source>
</evidence>
<dbReference type="PANTHER" id="PTHR40094:SF1">
    <property type="entry name" value="UBIQUITIN DOMAIN-CONTAINING PROTEIN"/>
    <property type="match status" value="1"/>
</dbReference>
<dbReference type="Pfam" id="PF07703">
    <property type="entry name" value="A2M_BRD"/>
    <property type="match status" value="1"/>
</dbReference>
<evidence type="ECO:0000313" key="7">
    <source>
        <dbReference type="Proteomes" id="UP000054010"/>
    </source>
</evidence>
<dbReference type="GO" id="GO:0004866">
    <property type="term" value="F:endopeptidase inhibitor activity"/>
    <property type="evidence" value="ECO:0007669"/>
    <property type="project" value="InterPro"/>
</dbReference>
<comment type="caution">
    <text evidence="6">The sequence shown here is derived from an EMBL/GenBank/DDBJ whole genome shotgun (WGS) entry which is preliminary data.</text>
</comment>
<dbReference type="Pfam" id="PF01835">
    <property type="entry name" value="MG2"/>
    <property type="match status" value="1"/>
</dbReference>
<keyword evidence="3" id="KW-0472">Membrane</keyword>
<dbReference type="InterPro" id="IPR001599">
    <property type="entry name" value="Macroglobln_a2"/>
</dbReference>
<dbReference type="SMART" id="SM01359">
    <property type="entry name" value="A2M_N_2"/>
    <property type="match status" value="1"/>
</dbReference>
<feature type="domain" description="Alpha-2-macroglobulin bait region" evidence="4">
    <location>
        <begin position="1281"/>
        <end position="1432"/>
    </location>
</feature>
<dbReference type="HOGENOM" id="CLU_002018_0_0_0"/>
<dbReference type="InterPro" id="IPR011626">
    <property type="entry name" value="Alpha-macroglobulin_TED"/>
</dbReference>
<keyword evidence="3" id="KW-1133">Transmembrane helix</keyword>
<name>E1IHV0_9CHLR</name>
<gene>
    <name evidence="6" type="ORF">OSCT_2888</name>
</gene>
<protein>
    <submittedName>
        <fullName evidence="6">Alpha-2-macroglobulin domain-containing protein</fullName>
    </submittedName>
</protein>
<dbReference type="CDD" id="cd02891">
    <property type="entry name" value="A2M_like"/>
    <property type="match status" value="1"/>
</dbReference>
<dbReference type="GO" id="GO:0005615">
    <property type="term" value="C:extracellular space"/>
    <property type="evidence" value="ECO:0007669"/>
    <property type="project" value="InterPro"/>
</dbReference>
<evidence type="ECO:0000256" key="2">
    <source>
        <dbReference type="ARBA" id="ARBA00022729"/>
    </source>
</evidence>
<comment type="similarity">
    <text evidence="1">Belongs to the protease inhibitor I39 (alpha-2-macroglobulin) family. Bacterial alpha-2-macroglobulin subfamily.</text>
</comment>
<dbReference type="InterPro" id="IPR002890">
    <property type="entry name" value="MG2"/>
</dbReference>
<dbReference type="EMBL" id="ADVR01000120">
    <property type="protein sequence ID" value="EFO79225.1"/>
    <property type="molecule type" value="Genomic_DNA"/>
</dbReference>